<dbReference type="PROSITE" id="PS51746">
    <property type="entry name" value="PPM_2"/>
    <property type="match status" value="1"/>
</dbReference>
<dbReference type="STRING" id="870435.A0A0C3PFB5"/>
<dbReference type="FunCoup" id="A0A0C3PFB5">
    <property type="interactions" value="213"/>
</dbReference>
<reference evidence="4" key="2">
    <citation type="submission" date="2015-01" db="EMBL/GenBank/DDBJ databases">
        <title>Evolutionary Origins and Diversification of the Mycorrhizal Mutualists.</title>
        <authorList>
            <consortium name="DOE Joint Genome Institute"/>
            <consortium name="Mycorrhizal Genomics Consortium"/>
            <person name="Kohler A."/>
            <person name="Kuo A."/>
            <person name="Nagy L.G."/>
            <person name="Floudas D."/>
            <person name="Copeland A."/>
            <person name="Barry K.W."/>
            <person name="Cichocki N."/>
            <person name="Veneault-Fourrey C."/>
            <person name="LaButti K."/>
            <person name="Lindquist E.A."/>
            <person name="Lipzen A."/>
            <person name="Lundell T."/>
            <person name="Morin E."/>
            <person name="Murat C."/>
            <person name="Riley R."/>
            <person name="Ohm R."/>
            <person name="Sun H."/>
            <person name="Tunlid A."/>
            <person name="Henrissat B."/>
            <person name="Grigoriev I.V."/>
            <person name="Hibbett D.S."/>
            <person name="Martin F."/>
        </authorList>
    </citation>
    <scope>NUCLEOTIDE SEQUENCE [LARGE SCALE GENOMIC DNA]</scope>
    <source>
        <strain evidence="4">Marx 270</strain>
    </source>
</reference>
<feature type="compositionally biased region" description="Basic and acidic residues" evidence="1">
    <location>
        <begin position="438"/>
        <end position="453"/>
    </location>
</feature>
<dbReference type="Gene3D" id="3.60.40.10">
    <property type="entry name" value="PPM-type phosphatase domain"/>
    <property type="match status" value="1"/>
</dbReference>
<dbReference type="EMBL" id="KN831947">
    <property type="protein sequence ID" value="KIO12575.1"/>
    <property type="molecule type" value="Genomic_DNA"/>
</dbReference>
<feature type="region of interest" description="Disordered" evidence="1">
    <location>
        <begin position="437"/>
        <end position="456"/>
    </location>
</feature>
<dbReference type="Proteomes" id="UP000054217">
    <property type="component" value="Unassembled WGS sequence"/>
</dbReference>
<dbReference type="SMART" id="SM00332">
    <property type="entry name" value="PP2Cc"/>
    <property type="match status" value="1"/>
</dbReference>
<dbReference type="InterPro" id="IPR036457">
    <property type="entry name" value="PPM-type-like_dom_sf"/>
</dbReference>
<dbReference type="SUPFAM" id="SSF81606">
    <property type="entry name" value="PP2C-like"/>
    <property type="match status" value="1"/>
</dbReference>
<dbReference type="Pfam" id="PF00481">
    <property type="entry name" value="PP2C"/>
    <property type="match status" value="1"/>
</dbReference>
<feature type="region of interest" description="Disordered" evidence="1">
    <location>
        <begin position="512"/>
        <end position="546"/>
    </location>
</feature>
<evidence type="ECO:0000259" key="2">
    <source>
        <dbReference type="PROSITE" id="PS51746"/>
    </source>
</evidence>
<dbReference type="HOGENOM" id="CLU_021928_3_1_1"/>
<dbReference type="InterPro" id="IPR015655">
    <property type="entry name" value="PP2C"/>
</dbReference>
<dbReference type="GO" id="GO:0004741">
    <property type="term" value="F:[pyruvate dehydrogenase (acetyl-transferring)]-phosphatase activity"/>
    <property type="evidence" value="ECO:0007669"/>
    <property type="project" value="TreeGrafter"/>
</dbReference>
<dbReference type="InterPro" id="IPR001932">
    <property type="entry name" value="PPM-type_phosphatase-like_dom"/>
</dbReference>
<dbReference type="CDD" id="cd00143">
    <property type="entry name" value="PP2Cc"/>
    <property type="match status" value="1"/>
</dbReference>
<protein>
    <recommendedName>
        <fullName evidence="2">PPM-type phosphatase domain-containing protein</fullName>
    </recommendedName>
</protein>
<feature type="domain" description="PPM-type phosphatase" evidence="2">
    <location>
        <begin position="82"/>
        <end position="505"/>
    </location>
</feature>
<evidence type="ECO:0000313" key="3">
    <source>
        <dbReference type="EMBL" id="KIO12575.1"/>
    </source>
</evidence>
<dbReference type="OrthoDB" id="420076at2759"/>
<dbReference type="AlphaFoldDB" id="A0A0C3PFB5"/>
<evidence type="ECO:0000256" key="1">
    <source>
        <dbReference type="SAM" id="MobiDB-lite"/>
    </source>
</evidence>
<gene>
    <name evidence="3" type="ORF">M404DRAFT_123682</name>
</gene>
<proteinExistence type="predicted"/>
<accession>A0A0C3PFB5</accession>
<organism evidence="3 4">
    <name type="scientific">Pisolithus tinctorius Marx 270</name>
    <dbReference type="NCBI Taxonomy" id="870435"/>
    <lineage>
        <taxon>Eukaryota</taxon>
        <taxon>Fungi</taxon>
        <taxon>Dikarya</taxon>
        <taxon>Basidiomycota</taxon>
        <taxon>Agaricomycotina</taxon>
        <taxon>Agaricomycetes</taxon>
        <taxon>Agaricomycetidae</taxon>
        <taxon>Boletales</taxon>
        <taxon>Sclerodermatineae</taxon>
        <taxon>Pisolithaceae</taxon>
        <taxon>Pisolithus</taxon>
    </lineage>
</organism>
<dbReference type="PANTHER" id="PTHR13832">
    <property type="entry name" value="PROTEIN PHOSPHATASE 2C"/>
    <property type="match status" value="1"/>
</dbReference>
<dbReference type="PANTHER" id="PTHR13832:SF792">
    <property type="entry name" value="GM14286P"/>
    <property type="match status" value="1"/>
</dbReference>
<dbReference type="InParanoid" id="A0A0C3PFB5"/>
<keyword evidence="4" id="KW-1185">Reference proteome</keyword>
<dbReference type="GO" id="GO:0005739">
    <property type="term" value="C:mitochondrion"/>
    <property type="evidence" value="ECO:0007669"/>
    <property type="project" value="TreeGrafter"/>
</dbReference>
<sequence length="546" mass="60105">MLRRFWKPVAATALFIGTPTYLYYRYYSKQRANSIEIPVRLRGEDGKPIVSTRTFPMLSQSAVDERLYEHAKQESLRRGRTKWSVCTASVAANDPIEDAHAHAIVARDPDDPLAPGEWLFFTVMDGHAGPHTSRLLSKTLINAVVLELSNLINDTKGYKLSWRATVQSPDKISLAIQKAFTKLDEELMSAPLKLLGANFDKEALKSRQIPDLSQHPLALPVMLPAVSGSCALMAVFDTAKQDLYVVCSGDSRAVAGIWEEDENGDGSWRVEVLSEDQTGRNPMEHERIQSEHPPEEAEDVIVRGRVLGGLEPTRAFGDARYKWPRDVQDVLNTAFLVGNNKPLRPPPSTFKTPPYVTATPVVTHRALPFTELANGFAPPKSSTPRFIVLATDGLWDKLTSEEVVALVGGALQGLTGTVSKSELRTLAPTSSGLLSTVEGKEKRSLKDDDHPHSDSWSFGDDNLGVHLIRNAFGGGDQHAIRRLMSIPYPHARRYRDDTTVTVVVWKDDEDGAEEVATVSTRPDQQVEIDSKPSGSANDGSNAKAKL</sequence>
<name>A0A0C3PFB5_PISTI</name>
<evidence type="ECO:0000313" key="4">
    <source>
        <dbReference type="Proteomes" id="UP000054217"/>
    </source>
</evidence>
<reference evidence="3 4" key="1">
    <citation type="submission" date="2014-04" db="EMBL/GenBank/DDBJ databases">
        <authorList>
            <consortium name="DOE Joint Genome Institute"/>
            <person name="Kuo A."/>
            <person name="Kohler A."/>
            <person name="Costa M.D."/>
            <person name="Nagy L.G."/>
            <person name="Floudas D."/>
            <person name="Copeland A."/>
            <person name="Barry K.W."/>
            <person name="Cichocki N."/>
            <person name="Veneault-Fourrey C."/>
            <person name="LaButti K."/>
            <person name="Lindquist E.A."/>
            <person name="Lipzen A."/>
            <person name="Lundell T."/>
            <person name="Morin E."/>
            <person name="Murat C."/>
            <person name="Sun H."/>
            <person name="Tunlid A."/>
            <person name="Henrissat B."/>
            <person name="Grigoriev I.V."/>
            <person name="Hibbett D.S."/>
            <person name="Martin F."/>
            <person name="Nordberg H.P."/>
            <person name="Cantor M.N."/>
            <person name="Hua S.X."/>
        </authorList>
    </citation>
    <scope>NUCLEOTIDE SEQUENCE [LARGE SCALE GENOMIC DNA]</scope>
    <source>
        <strain evidence="3 4">Marx 270</strain>
    </source>
</reference>